<dbReference type="EMBL" id="BART01004918">
    <property type="protein sequence ID" value="GAG58634.1"/>
    <property type="molecule type" value="Genomic_DNA"/>
</dbReference>
<keyword evidence="6" id="KW-0648">Protein biosynthesis</keyword>
<keyword evidence="4" id="KW-0547">Nucleotide-binding</keyword>
<comment type="catalytic activity">
    <reaction evidence="8">
        <text>tRNA(Gly) + glycine + ATP = glycyl-tRNA(Gly) + AMP + diphosphate</text>
        <dbReference type="Rhea" id="RHEA:16013"/>
        <dbReference type="Rhea" id="RHEA-COMP:9664"/>
        <dbReference type="Rhea" id="RHEA-COMP:9683"/>
        <dbReference type="ChEBI" id="CHEBI:30616"/>
        <dbReference type="ChEBI" id="CHEBI:33019"/>
        <dbReference type="ChEBI" id="CHEBI:57305"/>
        <dbReference type="ChEBI" id="CHEBI:78442"/>
        <dbReference type="ChEBI" id="CHEBI:78522"/>
        <dbReference type="ChEBI" id="CHEBI:456215"/>
        <dbReference type="EC" id="6.1.1.14"/>
    </reaction>
</comment>
<dbReference type="PANTHER" id="PTHR30075:SF2">
    <property type="entry name" value="GLYCINE--TRNA LIGASE, CHLOROPLASTIC_MITOCHONDRIAL 2"/>
    <property type="match status" value="1"/>
</dbReference>
<comment type="similarity">
    <text evidence="1">Belongs to the class-II aminoacyl-tRNA synthetase family.</text>
</comment>
<comment type="caution">
    <text evidence="9">The sequence shown here is derived from an EMBL/GenBank/DDBJ whole genome shotgun (WGS) entry which is preliminary data.</text>
</comment>
<feature type="non-terminal residue" evidence="9">
    <location>
        <position position="1"/>
    </location>
</feature>
<accession>X0YQS3</accession>
<dbReference type="Pfam" id="PF02092">
    <property type="entry name" value="tRNA_synt_2f"/>
    <property type="match status" value="1"/>
</dbReference>
<evidence type="ECO:0000256" key="7">
    <source>
        <dbReference type="ARBA" id="ARBA00023146"/>
    </source>
</evidence>
<organism evidence="9">
    <name type="scientific">marine sediment metagenome</name>
    <dbReference type="NCBI Taxonomy" id="412755"/>
    <lineage>
        <taxon>unclassified sequences</taxon>
        <taxon>metagenomes</taxon>
        <taxon>ecological metagenomes</taxon>
    </lineage>
</organism>
<proteinExistence type="inferred from homology"/>
<dbReference type="PANTHER" id="PTHR30075">
    <property type="entry name" value="GLYCYL-TRNA SYNTHETASE"/>
    <property type="match status" value="1"/>
</dbReference>
<sequence length="277" mass="31455">KISFPMIRCKNIIDKKEFEEVDGELLEEEYEKRLFSFVNKKEKAIKDLMCKRDYASVLAELYEFGEIVDLFFDKVEGVSGLKKILEDKLAENRLEFKDIQAYCSPRRLVAVVRGLGELQKSKIKTVTGPRLKAAFDKEGNPTRAAEGFARSLNMKVSDLEEIEIEGRGLYLGKRIIEKGGKAVDILPDILKGTILNLTFSKQMTWAGCDIKFARPIRWILALYDNEIIKFSIANLNSGNVTFGHRTLHPEPIAIKDAGSYFKLLQDKGKVVANDIKE</sequence>
<dbReference type="GO" id="GO:0005829">
    <property type="term" value="C:cytosol"/>
    <property type="evidence" value="ECO:0007669"/>
    <property type="project" value="TreeGrafter"/>
</dbReference>
<evidence type="ECO:0000313" key="9">
    <source>
        <dbReference type="EMBL" id="GAG58634.1"/>
    </source>
</evidence>
<feature type="non-terminal residue" evidence="9">
    <location>
        <position position="277"/>
    </location>
</feature>
<evidence type="ECO:0000256" key="4">
    <source>
        <dbReference type="ARBA" id="ARBA00022741"/>
    </source>
</evidence>
<keyword evidence="3" id="KW-0436">Ligase</keyword>
<dbReference type="AlphaFoldDB" id="X0YQS3"/>
<reference evidence="9" key="1">
    <citation type="journal article" date="2014" name="Front. Microbiol.">
        <title>High frequency of phylogenetically diverse reductive dehalogenase-homologous genes in deep subseafloor sedimentary metagenomes.</title>
        <authorList>
            <person name="Kawai M."/>
            <person name="Futagami T."/>
            <person name="Toyoda A."/>
            <person name="Takaki Y."/>
            <person name="Nishi S."/>
            <person name="Hori S."/>
            <person name="Arai W."/>
            <person name="Tsubouchi T."/>
            <person name="Morono Y."/>
            <person name="Uchiyama I."/>
            <person name="Ito T."/>
            <person name="Fujiyama A."/>
            <person name="Inagaki F."/>
            <person name="Takami H."/>
        </authorList>
    </citation>
    <scope>NUCLEOTIDE SEQUENCE</scope>
    <source>
        <strain evidence="9">Expedition CK06-06</strain>
    </source>
</reference>
<dbReference type="InterPro" id="IPR015944">
    <property type="entry name" value="Gly-tRNA-synth_bsu"/>
</dbReference>
<keyword evidence="5" id="KW-0067">ATP-binding</keyword>
<evidence type="ECO:0000256" key="6">
    <source>
        <dbReference type="ARBA" id="ARBA00022917"/>
    </source>
</evidence>
<evidence type="ECO:0000256" key="8">
    <source>
        <dbReference type="ARBA" id="ARBA00047937"/>
    </source>
</evidence>
<dbReference type="GO" id="GO:0005524">
    <property type="term" value="F:ATP binding"/>
    <property type="evidence" value="ECO:0007669"/>
    <property type="project" value="UniProtKB-KW"/>
</dbReference>
<dbReference type="PROSITE" id="PS50861">
    <property type="entry name" value="AA_TRNA_LIGASE_II_GLYAB"/>
    <property type="match status" value="1"/>
</dbReference>
<dbReference type="InterPro" id="IPR006194">
    <property type="entry name" value="Gly-tRNA-synth_heterodimer"/>
</dbReference>
<name>X0YQS3_9ZZZZ</name>
<evidence type="ECO:0000256" key="5">
    <source>
        <dbReference type="ARBA" id="ARBA00022840"/>
    </source>
</evidence>
<protein>
    <recommendedName>
        <fullName evidence="2">glycine--tRNA ligase</fullName>
        <ecNumber evidence="2">6.1.1.14</ecNumber>
    </recommendedName>
</protein>
<dbReference type="GO" id="GO:0004820">
    <property type="term" value="F:glycine-tRNA ligase activity"/>
    <property type="evidence" value="ECO:0007669"/>
    <property type="project" value="UniProtKB-EC"/>
</dbReference>
<gene>
    <name evidence="9" type="ORF">S01H4_11888</name>
</gene>
<dbReference type="GO" id="GO:0006426">
    <property type="term" value="P:glycyl-tRNA aminoacylation"/>
    <property type="evidence" value="ECO:0007669"/>
    <property type="project" value="InterPro"/>
</dbReference>
<evidence type="ECO:0000256" key="3">
    <source>
        <dbReference type="ARBA" id="ARBA00022598"/>
    </source>
</evidence>
<evidence type="ECO:0000256" key="1">
    <source>
        <dbReference type="ARBA" id="ARBA00008226"/>
    </source>
</evidence>
<dbReference type="EC" id="6.1.1.14" evidence="2"/>
<evidence type="ECO:0000256" key="2">
    <source>
        <dbReference type="ARBA" id="ARBA00012829"/>
    </source>
</evidence>
<keyword evidence="7" id="KW-0030">Aminoacyl-tRNA synthetase</keyword>